<comment type="caution">
    <text evidence="2">The sequence shown here is derived from an EMBL/GenBank/DDBJ whole genome shotgun (WGS) entry which is preliminary data.</text>
</comment>
<name>A0ABQ9IEK9_9NEOP</name>
<feature type="region of interest" description="Disordered" evidence="1">
    <location>
        <begin position="127"/>
        <end position="153"/>
    </location>
</feature>
<dbReference type="EMBL" id="JARBHB010000001">
    <property type="protein sequence ID" value="KAJ8894907.1"/>
    <property type="molecule type" value="Genomic_DNA"/>
</dbReference>
<sequence length="966" mass="107606">MDNAASRRVFSGISRLPPPLNSGAAPYSPESPSPTNHLGEQCRCWRILSGPVKYGNAFSSRQQPIAIDKLLLGAYSIKFYPDSCACSVYCASLPTQPRPCQPPPSSGGWLKGALISEPPKLRLGARENKGASLTGQGGDKTDYPSGKGSRQAETSEAGFVYEFLQRGRGRGGLAARAIAIRRGNEPTGRRSFLWDLPFPSALAFRRCSVLTGSQDPDVNPFGPTLISEFKYFNHVIFLGCTALLVSACLANSEQLAVSLTILVLTIHIKDVDSITKVIDESDYVQKLMTAELEACTHPFNPQQSPLRAFQFKGFILWLRLEALEKKLQFTCIESWEKPTAKSPVLPHTWQYGVPYSFPCKSAIGSESSRACLINSDPIGMVTPIYACLASNIASAYRDRGLWFAPNHQQEFRILELRFRLPFGVGLEKLRIREFNDLQAKFYSRMYKYADINFSRRCHTPCRPTAENAEMKQRRELELYAPAKWRLCPANRCNVGSPTNVTSLSGNQVFRRTAQPIGSIPQHVVANQIRCPVMNCTLYRDVFAKYHCSYVHHVEAKFKGGNSVDKVSPHQESEWYDLRIVTGRRIGAVHSSVGWHHCCPFASPSNLLHIWSRALKYSALLPARQDVFRNSPALARLRSRRRTDTPTYPRTSCTPNHFCTYALLWLDGFKCHVPYASARVLEYFILIGATVAERLACSPPTNAIRVQSPAGHSEFSHVGIVPGDAAGRRVFSGLSCFTRPFIPALLHTHLNRPNRLSRPLKDILKEVLLVQGSSVVLRVLRANSKGHFENQAPVSIAFYWKGAGVVPWQFVLCNDGYSGTTERALVKVEVRERSILHGYGAVLDDILHVSMIEVNTEQRRNEGAGETGYHRENSPINRIVRHDSHLRKSGDPAGDRTRLALVSAHQKCRKELFMGREQGNGITLNDVKLLSVVLNHRVKTFQSLCGSDTVALHLRAFTAGPVHIKTS</sequence>
<feature type="region of interest" description="Disordered" evidence="1">
    <location>
        <begin position="1"/>
        <end position="34"/>
    </location>
</feature>
<accession>A0ABQ9IEK9</accession>
<evidence type="ECO:0000313" key="3">
    <source>
        <dbReference type="Proteomes" id="UP001159363"/>
    </source>
</evidence>
<evidence type="ECO:0000313" key="2">
    <source>
        <dbReference type="EMBL" id="KAJ8894907.1"/>
    </source>
</evidence>
<protein>
    <submittedName>
        <fullName evidence="2">Uncharacterized protein</fullName>
    </submittedName>
</protein>
<evidence type="ECO:0000256" key="1">
    <source>
        <dbReference type="SAM" id="MobiDB-lite"/>
    </source>
</evidence>
<organism evidence="2 3">
    <name type="scientific">Dryococelus australis</name>
    <dbReference type="NCBI Taxonomy" id="614101"/>
    <lineage>
        <taxon>Eukaryota</taxon>
        <taxon>Metazoa</taxon>
        <taxon>Ecdysozoa</taxon>
        <taxon>Arthropoda</taxon>
        <taxon>Hexapoda</taxon>
        <taxon>Insecta</taxon>
        <taxon>Pterygota</taxon>
        <taxon>Neoptera</taxon>
        <taxon>Polyneoptera</taxon>
        <taxon>Phasmatodea</taxon>
        <taxon>Verophasmatodea</taxon>
        <taxon>Anareolatae</taxon>
        <taxon>Phasmatidae</taxon>
        <taxon>Eurycanthinae</taxon>
        <taxon>Dryococelus</taxon>
    </lineage>
</organism>
<reference evidence="2 3" key="1">
    <citation type="submission" date="2023-02" db="EMBL/GenBank/DDBJ databases">
        <title>LHISI_Scaffold_Assembly.</title>
        <authorList>
            <person name="Stuart O.P."/>
            <person name="Cleave R."/>
            <person name="Magrath M.J.L."/>
            <person name="Mikheyev A.S."/>
        </authorList>
    </citation>
    <scope>NUCLEOTIDE SEQUENCE [LARGE SCALE GENOMIC DNA]</scope>
    <source>
        <strain evidence="2">Daus_M_001</strain>
        <tissue evidence="2">Leg muscle</tissue>
    </source>
</reference>
<dbReference type="Proteomes" id="UP001159363">
    <property type="component" value="Chromosome 1"/>
</dbReference>
<gene>
    <name evidence="2" type="ORF">PR048_000214</name>
</gene>
<keyword evidence="3" id="KW-1185">Reference proteome</keyword>
<proteinExistence type="predicted"/>